<organism evidence="3 4">
    <name type="scientific">Trichomonascus ciferrii</name>
    <dbReference type="NCBI Taxonomy" id="44093"/>
    <lineage>
        <taxon>Eukaryota</taxon>
        <taxon>Fungi</taxon>
        <taxon>Dikarya</taxon>
        <taxon>Ascomycota</taxon>
        <taxon>Saccharomycotina</taxon>
        <taxon>Dipodascomycetes</taxon>
        <taxon>Dipodascales</taxon>
        <taxon>Trichomonascaceae</taxon>
        <taxon>Trichomonascus</taxon>
        <taxon>Trichomonascus ciferrii complex</taxon>
    </lineage>
</organism>
<feature type="region of interest" description="Disordered" evidence="1">
    <location>
        <begin position="297"/>
        <end position="335"/>
    </location>
</feature>
<gene>
    <name evidence="3" type="ORF">TRICI_000165</name>
</gene>
<name>A0A642VE57_9ASCO</name>
<dbReference type="Gene3D" id="1.20.1280.50">
    <property type="match status" value="1"/>
</dbReference>
<evidence type="ECO:0000313" key="4">
    <source>
        <dbReference type="Proteomes" id="UP000761534"/>
    </source>
</evidence>
<dbReference type="SMART" id="SM00256">
    <property type="entry name" value="FBOX"/>
    <property type="match status" value="1"/>
</dbReference>
<dbReference type="Pfam" id="PF00646">
    <property type="entry name" value="F-box"/>
    <property type="match status" value="1"/>
</dbReference>
<feature type="compositionally biased region" description="Acidic residues" evidence="1">
    <location>
        <begin position="315"/>
        <end position="335"/>
    </location>
</feature>
<proteinExistence type="predicted"/>
<evidence type="ECO:0000256" key="1">
    <source>
        <dbReference type="SAM" id="MobiDB-lite"/>
    </source>
</evidence>
<dbReference type="SUPFAM" id="SSF81383">
    <property type="entry name" value="F-box domain"/>
    <property type="match status" value="1"/>
</dbReference>
<dbReference type="EMBL" id="SWFS01000017">
    <property type="protein sequence ID" value="KAA8917668.1"/>
    <property type="molecule type" value="Genomic_DNA"/>
</dbReference>
<feature type="domain" description="F-box" evidence="2">
    <location>
        <begin position="1"/>
        <end position="53"/>
    </location>
</feature>
<keyword evidence="4" id="KW-1185">Reference proteome</keyword>
<dbReference type="OrthoDB" id="2585512at2759"/>
<reference evidence="3" key="1">
    <citation type="journal article" date="2019" name="G3 (Bethesda)">
        <title>Genome Assemblies of Two Rare Opportunistic Yeast Pathogens: Diutina rugosa (syn. Candida rugosa) and Trichomonascus ciferrii (syn. Candida ciferrii).</title>
        <authorList>
            <person name="Mixao V."/>
            <person name="Saus E."/>
            <person name="Hansen A.P."/>
            <person name="Lass-Florl C."/>
            <person name="Gabaldon T."/>
        </authorList>
    </citation>
    <scope>NUCLEOTIDE SEQUENCE</scope>
    <source>
        <strain evidence="3">CBS 4856</strain>
    </source>
</reference>
<dbReference type="InterPro" id="IPR001810">
    <property type="entry name" value="F-box_dom"/>
</dbReference>
<dbReference type="InterPro" id="IPR036047">
    <property type="entry name" value="F-box-like_dom_sf"/>
</dbReference>
<dbReference type="Proteomes" id="UP000761534">
    <property type="component" value="Unassembled WGS sequence"/>
</dbReference>
<evidence type="ECO:0000313" key="3">
    <source>
        <dbReference type="EMBL" id="KAA8917668.1"/>
    </source>
</evidence>
<accession>A0A642VE57</accession>
<dbReference type="CDD" id="cd09917">
    <property type="entry name" value="F-box_SF"/>
    <property type="match status" value="1"/>
</dbReference>
<protein>
    <recommendedName>
        <fullName evidence="2">F-box domain-containing protein</fullName>
    </recommendedName>
</protein>
<sequence>MGKFEQLPVELIENVCKNLDIAQLCSLRSTCKTFQAVVDDMKSLQCKIEFDAMHLDVGPDDDEFLCFYLITDGAIASDWNQFAIDQLEDPQSGLLFWAARLSEVLVTGNSTHTTEFVNLMDGLLCVFESEEIGGFGIRIEPYLRFGTQLEELVNRINASTAQFEMDVTFAEGYDDSEYNGDTILLGPKFQKVKFHLSGAFHPDGFFEFSNDCRKLKSVVASNLSVYDDERLDMFPWSLLEIPHLFALTDSIEIDELKLEGLELLVCSSLKDWGNIFMDRFVMTNVLLYGDTYDYSGSDTNDDDETENDAGSVSDGWEDSGDGVDYGDDNTPFEDIEDEDYQQSSPRKFALLDRGHKCMAKTVVIEQQLPDILRAFRFPRIKELEILNNVNTNYDHYVFQENPDFKSLERYVGPIDIEKPNLDAFKHLSNLETLTIIHLLAATRKPSTLIDPLRSACPKLDCIELINTTHLHSTVYRAPNWVEREPENLDKLPFRDPILDIYIQHEDLQMTVMEALEQEFFLYSPWSPSPGYFDYYDDDDFF</sequence>
<evidence type="ECO:0000259" key="2">
    <source>
        <dbReference type="PROSITE" id="PS50181"/>
    </source>
</evidence>
<comment type="caution">
    <text evidence="3">The sequence shown here is derived from an EMBL/GenBank/DDBJ whole genome shotgun (WGS) entry which is preliminary data.</text>
</comment>
<dbReference type="PROSITE" id="PS50181">
    <property type="entry name" value="FBOX"/>
    <property type="match status" value="1"/>
</dbReference>
<dbReference type="VEuPathDB" id="FungiDB:TRICI_000165"/>
<dbReference type="AlphaFoldDB" id="A0A642VE57"/>